<dbReference type="AlphaFoldDB" id="A0A4Y9SCF1"/>
<evidence type="ECO:0000313" key="2">
    <source>
        <dbReference type="EMBL" id="TFW20221.1"/>
    </source>
</evidence>
<dbReference type="PANTHER" id="PTHR34109">
    <property type="entry name" value="BNAUNNG04460D PROTEIN-RELATED"/>
    <property type="match status" value="1"/>
</dbReference>
<dbReference type="RefSeq" id="WP_135202387.1">
    <property type="nucleotide sequence ID" value="NZ_SPVG01000154.1"/>
</dbReference>
<feature type="domain" description="VOC" evidence="1">
    <location>
        <begin position="11"/>
        <end position="136"/>
    </location>
</feature>
<dbReference type="Proteomes" id="UP000297729">
    <property type="component" value="Unassembled WGS sequence"/>
</dbReference>
<organism evidence="2 3">
    <name type="scientific">Duganella callida</name>
    <dbReference type="NCBI Taxonomy" id="2561932"/>
    <lineage>
        <taxon>Bacteria</taxon>
        <taxon>Pseudomonadati</taxon>
        <taxon>Pseudomonadota</taxon>
        <taxon>Betaproteobacteria</taxon>
        <taxon>Burkholderiales</taxon>
        <taxon>Oxalobacteraceae</taxon>
        <taxon>Telluria group</taxon>
        <taxon>Duganella</taxon>
    </lineage>
</organism>
<dbReference type="Pfam" id="PF00903">
    <property type="entry name" value="Glyoxalase"/>
    <property type="match status" value="1"/>
</dbReference>
<dbReference type="PANTHER" id="PTHR34109:SF1">
    <property type="entry name" value="VOC DOMAIN-CONTAINING PROTEIN"/>
    <property type="match status" value="1"/>
</dbReference>
<accession>A0A4Y9SCF1</accession>
<dbReference type="SUPFAM" id="SSF54593">
    <property type="entry name" value="Glyoxalase/Bleomycin resistance protein/Dihydroxybiphenyl dioxygenase"/>
    <property type="match status" value="1"/>
</dbReference>
<keyword evidence="3" id="KW-1185">Reference proteome</keyword>
<dbReference type="CDD" id="cd07246">
    <property type="entry name" value="VOC_like"/>
    <property type="match status" value="1"/>
</dbReference>
<evidence type="ECO:0000259" key="1">
    <source>
        <dbReference type="PROSITE" id="PS51819"/>
    </source>
</evidence>
<comment type="caution">
    <text evidence="2">The sequence shown here is derived from an EMBL/GenBank/DDBJ whole genome shotgun (WGS) entry which is preliminary data.</text>
</comment>
<dbReference type="InterPro" id="IPR037523">
    <property type="entry name" value="VOC_core"/>
</dbReference>
<gene>
    <name evidence="2" type="ORF">E4L98_15140</name>
</gene>
<proteinExistence type="predicted"/>
<reference evidence="2 3" key="1">
    <citation type="submission" date="2019-03" db="EMBL/GenBank/DDBJ databases">
        <title>Draft Genome Sequence of Duganella callidus sp. nov., a Novel Duganella Species Isolated from Cultivated Soil.</title>
        <authorList>
            <person name="Raths R."/>
            <person name="Peta V."/>
            <person name="Bucking H."/>
        </authorList>
    </citation>
    <scope>NUCLEOTIDE SEQUENCE [LARGE SCALE GENOMIC DNA]</scope>
    <source>
        <strain evidence="2 3">DN04</strain>
    </source>
</reference>
<dbReference type="OrthoDB" id="9795306at2"/>
<dbReference type="InterPro" id="IPR004360">
    <property type="entry name" value="Glyas_Fos-R_dOase_dom"/>
</dbReference>
<dbReference type="PROSITE" id="PS51819">
    <property type="entry name" value="VOC"/>
    <property type="match status" value="1"/>
</dbReference>
<sequence length="156" mass="17064">MNANVDKIPKGMHSVTPHLVCEGAADAIEFYKKAFNAVEMMRMPGPNGKLMHAGVRIGDSVIMLADDFPEYGGLGPKALKGSPVTLHLYVEDVDATFQQALDAGASVRMPVADMFWGDRYGQVTDPFGHHWSIATHIKDMSPEEMMAAMQQQMPPC</sequence>
<name>A0A4Y9SCF1_9BURK</name>
<dbReference type="Gene3D" id="3.30.720.110">
    <property type="match status" value="1"/>
</dbReference>
<protein>
    <submittedName>
        <fullName evidence="2">VOC family protein</fullName>
    </submittedName>
</protein>
<evidence type="ECO:0000313" key="3">
    <source>
        <dbReference type="Proteomes" id="UP000297729"/>
    </source>
</evidence>
<dbReference type="Gene3D" id="3.30.720.120">
    <property type="match status" value="1"/>
</dbReference>
<dbReference type="InterPro" id="IPR029068">
    <property type="entry name" value="Glyas_Bleomycin-R_OHBP_Dase"/>
</dbReference>
<dbReference type="EMBL" id="SPVG01000154">
    <property type="protein sequence ID" value="TFW20221.1"/>
    <property type="molecule type" value="Genomic_DNA"/>
</dbReference>